<accession>A0A2C9CWP7</accession>
<dbReference type="Proteomes" id="UP000220034">
    <property type="component" value="Unassembled WGS sequence"/>
</dbReference>
<dbReference type="GO" id="GO:0015074">
    <property type="term" value="P:DNA integration"/>
    <property type="evidence" value="ECO:0007669"/>
    <property type="project" value="InterPro"/>
</dbReference>
<gene>
    <name evidence="2" type="ORF">SAMN06273572_1192</name>
</gene>
<keyword evidence="3" id="KW-1185">Reference proteome</keyword>
<evidence type="ECO:0000256" key="1">
    <source>
        <dbReference type="ARBA" id="ARBA00023172"/>
    </source>
</evidence>
<name>A0A2C9CWP7_9RHOB</name>
<dbReference type="GO" id="GO:0003677">
    <property type="term" value="F:DNA binding"/>
    <property type="evidence" value="ECO:0007669"/>
    <property type="project" value="InterPro"/>
</dbReference>
<protein>
    <recommendedName>
        <fullName evidence="4">Phage integrase family protein</fullName>
    </recommendedName>
</protein>
<dbReference type="GO" id="GO:0006310">
    <property type="term" value="P:DNA recombination"/>
    <property type="evidence" value="ECO:0007669"/>
    <property type="project" value="UniProtKB-KW"/>
</dbReference>
<dbReference type="RefSeq" id="WP_097932376.1">
    <property type="nucleotide sequence ID" value="NZ_OCTN01000019.1"/>
</dbReference>
<dbReference type="OrthoDB" id="7851201at2"/>
<dbReference type="InterPro" id="IPR013762">
    <property type="entry name" value="Integrase-like_cat_sf"/>
</dbReference>
<dbReference type="InterPro" id="IPR011010">
    <property type="entry name" value="DNA_brk_join_enz"/>
</dbReference>
<sequence length="347" mass="38772">MRTRKSLPFDEFPRKFKRAIRGLQSPSRGRRRYASATLTSTVAAFSLYLGVMKREGMPLEITHEGLEVYIDHLDAALLRNRTRIGYLAAIQAIAKETGYPAAQRRIILGDIAFYREALKGDVPVKVRKLAANPINLRDIAQWAVEWRETAHQTVSPGKRRTYYQRSGVLALLCLTPVRISDATSLIIGEHLIRSETEWTLILTSGKSGYRHNAPLHHSLTKYLDDQLLYGDGSSVQLRYAQRLGTPLFCTEMGEILSSRTLAYSFKKATGHGPHIVRTLVHDALAKHGSRGSELARVLCGQTSADIGNHYEIHARRSRAEEAQKSLALIQMDVLAPKAGPKEVLRAP</sequence>
<evidence type="ECO:0000313" key="3">
    <source>
        <dbReference type="Proteomes" id="UP000220034"/>
    </source>
</evidence>
<dbReference type="SUPFAM" id="SSF56349">
    <property type="entry name" value="DNA breaking-rejoining enzymes"/>
    <property type="match status" value="1"/>
</dbReference>
<evidence type="ECO:0000313" key="2">
    <source>
        <dbReference type="EMBL" id="SOH95702.1"/>
    </source>
</evidence>
<keyword evidence="1" id="KW-0233">DNA recombination</keyword>
<organism evidence="2 3">
    <name type="scientific">Pontivivens marinum</name>
    <dbReference type="NCBI Taxonomy" id="1690039"/>
    <lineage>
        <taxon>Bacteria</taxon>
        <taxon>Pseudomonadati</taxon>
        <taxon>Pseudomonadota</taxon>
        <taxon>Alphaproteobacteria</taxon>
        <taxon>Rhodobacterales</taxon>
        <taxon>Paracoccaceae</taxon>
        <taxon>Pontivivens</taxon>
    </lineage>
</organism>
<dbReference type="AlphaFoldDB" id="A0A2C9CWP7"/>
<dbReference type="EMBL" id="OCTN01000019">
    <property type="protein sequence ID" value="SOH95702.1"/>
    <property type="molecule type" value="Genomic_DNA"/>
</dbReference>
<proteinExistence type="predicted"/>
<dbReference type="Gene3D" id="1.10.443.10">
    <property type="entry name" value="Intergrase catalytic core"/>
    <property type="match status" value="1"/>
</dbReference>
<reference evidence="3" key="1">
    <citation type="submission" date="2017-09" db="EMBL/GenBank/DDBJ databases">
        <authorList>
            <person name="Varghese N."/>
            <person name="Submissions S."/>
        </authorList>
    </citation>
    <scope>NUCLEOTIDE SEQUENCE [LARGE SCALE GENOMIC DNA]</scope>
    <source>
        <strain evidence="3">C7</strain>
    </source>
</reference>
<evidence type="ECO:0008006" key="4">
    <source>
        <dbReference type="Google" id="ProtNLM"/>
    </source>
</evidence>